<feature type="compositionally biased region" description="Low complexity" evidence="1">
    <location>
        <begin position="805"/>
        <end position="816"/>
    </location>
</feature>
<feature type="compositionally biased region" description="Polar residues" evidence="1">
    <location>
        <begin position="889"/>
        <end position="901"/>
    </location>
</feature>
<feature type="compositionally biased region" description="Basic residues" evidence="1">
    <location>
        <begin position="786"/>
        <end position="796"/>
    </location>
</feature>
<gene>
    <name evidence="2" type="ORF">LPLAT_LOCUS2380</name>
</gene>
<evidence type="ECO:0000313" key="2">
    <source>
        <dbReference type="EMBL" id="CAL1676141.1"/>
    </source>
</evidence>
<proteinExistence type="predicted"/>
<evidence type="ECO:0000256" key="1">
    <source>
        <dbReference type="SAM" id="MobiDB-lite"/>
    </source>
</evidence>
<dbReference type="Proteomes" id="UP001497644">
    <property type="component" value="Chromosome 11"/>
</dbReference>
<feature type="region of interest" description="Disordered" evidence="1">
    <location>
        <begin position="829"/>
        <end position="901"/>
    </location>
</feature>
<feature type="compositionally biased region" description="Polar residues" evidence="1">
    <location>
        <begin position="845"/>
        <end position="860"/>
    </location>
</feature>
<keyword evidence="3" id="KW-1185">Reference proteome</keyword>
<protein>
    <submittedName>
        <fullName evidence="2">Uncharacterized protein</fullName>
    </submittedName>
</protein>
<feature type="region of interest" description="Disordered" evidence="1">
    <location>
        <begin position="639"/>
        <end position="672"/>
    </location>
</feature>
<feature type="compositionally biased region" description="Polar residues" evidence="1">
    <location>
        <begin position="754"/>
        <end position="770"/>
    </location>
</feature>
<name>A0AAV2N7R5_9HYME</name>
<feature type="region of interest" description="Disordered" evidence="1">
    <location>
        <begin position="703"/>
        <end position="727"/>
    </location>
</feature>
<sequence length="1411" mass="160326">MIVSNIIAVTFLVIIGTTFVISATQLDKPGLELKPKVTRRRTHEKNSSDVLLGAFSDFGVVRRSLSPVLIERYSINFAKDKRHVSKNNNKLKNVIEKLKASVTFRDNILYIFSYLLYGRKTGFTEEQYTSLQILYEFLKKKTVYMYNLLPILSRLSYMDKNQQTGIILLSLIKNLPPYLRCTARFLANEIEQERIDLNILLSQTTSETFNYLANINLNILRGKLKIVGEEMKGYDKYSNITQKALGPVFVTLLYNLHEHKLPLSQELFGLILINLPNPNDDPVLEENIRYLYDLTKNNVIDHRNWDLIGEDPVPISSDAYTLVFSVLSKILVSNVGMVVKNAAAYVYHHLRLVMTPTYDNPNMVYLHRLLKQNIDIGMLFSAIVPQEFGPDAIRLKDRLVTYFMHNYRNEDLNKILNGFNKFAYRDPLDLLVAFLTRLVNRIPSFPNANLQIIQQSATALLSTLIVKKSTRTFMPFVSPEIDVLILIESLKIPDIDPAFQSTIDSIKLELISQPHISVLVSTLLPTEKHNCLIPIQCLMSTFQNIKRLQNNLPMTLITNIQTIAYILKTRLTQLQNYFIPQFFVDTEIVYYNVSDYEIRHTKKTQKVPNSLNESLYGWNLNNYYNMTPVKQVGLLETTKRQTTEENKQTTKEMESSINTESTKTKVESSTITTNEAQVTEHVKSNIPSQENLSEQLLTSSLATTSTSYDSSEITNKPLQKQKKKQPLLWMSGIPTDIDEKTNVGFLNTKEREISSQPNTSEESESQTYSLEETDKDITTKSTRLATIHKNRKRKNFTQKSSPQKTTNTEKLTTTTTVLPSSIEQIVTKKQESNLGFSHTEEEEISSQSNTSEEIESQTYSLEEVNKDVTTKQPTQSGKTIRKNKKEKTSLPQKTTNASEKVTTIVLPPSIEPNEPLKIQLTDSGVPIITPDDHNKTVPGLVLPQIMELVKPANINDLFSNNNTPIVTQILQPLSGIFGKNYIKKILQDVNINVYSTNIALLLAILKKATTYQQVTSNTNLINLIQKYITTIEYVSPTILLPIVVSSKKLVSEVVYSTFNPHDLTYGGISEKPPVEASPDTITIPLVNPKIWLQSINPSDPYADLLPTLEKESILAILIQPLKNILTSKKIVELLGPDFQPLVYPNKGALLITLLQKLRKVKTIQLDSDLKSLIDMYIYAIEIPSMNIQVSEDNFVKMMSETTGQWQPELTSLIVALPTVKNSAEAAMIRQIEHLLADPTLLEKLRITKPSSTMSRGELLHKIILSALSGKTHLKKQVLKAFRYYKDKVEFTDMGALPIMWIWIETYVVKAEVNLGSMIQQTVDFNQLAYKEKVAYNDLITYLAQNPNLLQDNENFEFQKYKTQGQFIKGLFKHLLTKPQINNKIKKNIQKLLSRVMLTGPGAIAIPSLSEF</sequence>
<organism evidence="2 3">
    <name type="scientific">Lasius platythorax</name>
    <dbReference type="NCBI Taxonomy" id="488582"/>
    <lineage>
        <taxon>Eukaryota</taxon>
        <taxon>Metazoa</taxon>
        <taxon>Ecdysozoa</taxon>
        <taxon>Arthropoda</taxon>
        <taxon>Hexapoda</taxon>
        <taxon>Insecta</taxon>
        <taxon>Pterygota</taxon>
        <taxon>Neoptera</taxon>
        <taxon>Endopterygota</taxon>
        <taxon>Hymenoptera</taxon>
        <taxon>Apocrita</taxon>
        <taxon>Aculeata</taxon>
        <taxon>Formicoidea</taxon>
        <taxon>Formicidae</taxon>
        <taxon>Formicinae</taxon>
        <taxon>Lasius</taxon>
        <taxon>Lasius</taxon>
    </lineage>
</organism>
<dbReference type="EMBL" id="OZ034834">
    <property type="protein sequence ID" value="CAL1676141.1"/>
    <property type="molecule type" value="Genomic_DNA"/>
</dbReference>
<accession>A0AAV2N7R5</accession>
<feature type="compositionally biased region" description="Basic and acidic residues" evidence="1">
    <location>
        <begin position="639"/>
        <end position="654"/>
    </location>
</feature>
<reference evidence="2" key="1">
    <citation type="submission" date="2024-04" db="EMBL/GenBank/DDBJ databases">
        <authorList>
            <consortium name="Molecular Ecology Group"/>
        </authorList>
    </citation>
    <scope>NUCLEOTIDE SEQUENCE</scope>
</reference>
<feature type="region of interest" description="Disordered" evidence="1">
    <location>
        <begin position="750"/>
        <end position="816"/>
    </location>
</feature>
<evidence type="ECO:0000313" key="3">
    <source>
        <dbReference type="Proteomes" id="UP001497644"/>
    </source>
</evidence>